<dbReference type="InterPro" id="IPR008920">
    <property type="entry name" value="TF_FadR/GntR_C"/>
</dbReference>
<evidence type="ECO:0000256" key="1">
    <source>
        <dbReference type="ARBA" id="ARBA00023015"/>
    </source>
</evidence>
<dbReference type="GO" id="GO:0003677">
    <property type="term" value="F:DNA binding"/>
    <property type="evidence" value="ECO:0007669"/>
    <property type="project" value="UniProtKB-KW"/>
</dbReference>
<evidence type="ECO:0000256" key="3">
    <source>
        <dbReference type="ARBA" id="ARBA00023163"/>
    </source>
</evidence>
<evidence type="ECO:0000256" key="2">
    <source>
        <dbReference type="ARBA" id="ARBA00023125"/>
    </source>
</evidence>
<keyword evidence="3" id="KW-0804">Transcription</keyword>
<gene>
    <name evidence="5" type="ORF">ABK905_00250</name>
</gene>
<proteinExistence type="predicted"/>
<keyword evidence="1" id="KW-0805">Transcription regulation</keyword>
<feature type="domain" description="GntR C-terminal" evidence="4">
    <location>
        <begin position="25"/>
        <end position="133"/>
    </location>
</feature>
<dbReference type="SUPFAM" id="SSF48008">
    <property type="entry name" value="GntR ligand-binding domain-like"/>
    <property type="match status" value="1"/>
</dbReference>
<dbReference type="Pfam" id="PF07729">
    <property type="entry name" value="FCD"/>
    <property type="match status" value="1"/>
</dbReference>
<evidence type="ECO:0000259" key="4">
    <source>
        <dbReference type="Pfam" id="PF07729"/>
    </source>
</evidence>
<dbReference type="AlphaFoldDB" id="A0AAU7Q9Z5"/>
<evidence type="ECO:0000313" key="5">
    <source>
        <dbReference type="EMBL" id="XBS69859.1"/>
    </source>
</evidence>
<dbReference type="Gene3D" id="1.20.120.530">
    <property type="entry name" value="GntR ligand-binding domain-like"/>
    <property type="match status" value="1"/>
</dbReference>
<keyword evidence="2" id="KW-0238">DNA-binding</keyword>
<protein>
    <submittedName>
        <fullName evidence="5">FCD domain-containing protein</fullName>
    </submittedName>
</protein>
<name>A0AAU7Q9Z5_9GAMM</name>
<reference evidence="5" key="1">
    <citation type="submission" date="2024-06" db="EMBL/GenBank/DDBJ databases">
        <authorList>
            <person name="Coelho C."/>
            <person name="Bento M."/>
            <person name="Garcia E."/>
            <person name="Camelo A."/>
            <person name="Brandao I."/>
            <person name="Espirito Santo C."/>
            <person name="Trovao J."/>
            <person name="Verissimo A."/>
            <person name="Costa J."/>
            <person name="Tiago I."/>
        </authorList>
    </citation>
    <scope>NUCLEOTIDE SEQUENCE</scope>
    <source>
        <strain evidence="5">KWT182</strain>
    </source>
</reference>
<organism evidence="5">
    <name type="scientific">Acerihabitans sp. KWT182</name>
    <dbReference type="NCBI Taxonomy" id="3157919"/>
    <lineage>
        <taxon>Bacteria</taxon>
        <taxon>Pseudomonadati</taxon>
        <taxon>Pseudomonadota</taxon>
        <taxon>Gammaproteobacteria</taxon>
        <taxon>Enterobacterales</taxon>
        <taxon>Pectobacteriaceae</taxon>
        <taxon>Acerihabitans</taxon>
    </lineage>
</organism>
<dbReference type="EMBL" id="CP157947">
    <property type="protein sequence ID" value="XBS69859.1"/>
    <property type="molecule type" value="Genomic_DNA"/>
</dbReference>
<accession>A0AAU7Q9Z5</accession>
<dbReference type="InterPro" id="IPR011711">
    <property type="entry name" value="GntR_C"/>
</dbReference>
<sequence>MVLEHNKGFRVAAKPCSEDIYQWHEAKMIIESSIATAMIQKITIEELDKLKRLNDSIRCHGEGSVFENHTLFISLNIDFHKTIVNAAGNNLINEMYTSLNYGPYVTRFPEGNGISDLNSVCGEHDEIICAIEEKILICISKK</sequence>